<keyword evidence="2" id="KW-1185">Reference proteome</keyword>
<dbReference type="OrthoDB" id="1036397at2"/>
<organism evidence="1 2">
    <name type="scientific">Echinicola strongylocentroti</name>
    <dbReference type="NCBI Taxonomy" id="1795355"/>
    <lineage>
        <taxon>Bacteria</taxon>
        <taxon>Pseudomonadati</taxon>
        <taxon>Bacteroidota</taxon>
        <taxon>Cytophagia</taxon>
        <taxon>Cytophagales</taxon>
        <taxon>Cyclobacteriaceae</taxon>
        <taxon>Echinicola</taxon>
    </lineage>
</organism>
<proteinExistence type="predicted"/>
<accession>A0A2Z4IPI5</accession>
<dbReference type="RefSeq" id="WP_112786042.1">
    <property type="nucleotide sequence ID" value="NZ_CP030041.1"/>
</dbReference>
<evidence type="ECO:0000313" key="1">
    <source>
        <dbReference type="EMBL" id="AWW32670.1"/>
    </source>
</evidence>
<name>A0A2Z4IPI5_9BACT</name>
<evidence type="ECO:0000313" key="2">
    <source>
        <dbReference type="Proteomes" id="UP000248688"/>
    </source>
</evidence>
<dbReference type="Proteomes" id="UP000248688">
    <property type="component" value="Chromosome"/>
</dbReference>
<protein>
    <submittedName>
        <fullName evidence="1">Uncharacterized protein</fullName>
    </submittedName>
</protein>
<dbReference type="EMBL" id="CP030041">
    <property type="protein sequence ID" value="AWW32670.1"/>
    <property type="molecule type" value="Genomic_DNA"/>
</dbReference>
<gene>
    <name evidence="1" type="ORF">DN752_22390</name>
</gene>
<sequence length="71" mass="8002">MILVFKTSLGNESEVEKIAPALDDFLGKSGSWNVDLEDCDNILRVVTDRFEVKEIELVLSSKGHFCKELDD</sequence>
<dbReference type="KEGG" id="est:DN752_22390"/>
<reference evidence="1 2" key="1">
    <citation type="submission" date="2018-06" db="EMBL/GenBank/DDBJ databases">
        <title>Echinicola strongylocentroti sp. nov., isolated from a sea urchin Strongylocentrotus intermedius.</title>
        <authorList>
            <person name="Bae S.S."/>
        </authorList>
    </citation>
    <scope>NUCLEOTIDE SEQUENCE [LARGE SCALE GENOMIC DNA]</scope>
    <source>
        <strain evidence="1 2">MEBiC08714</strain>
    </source>
</reference>
<dbReference type="AlphaFoldDB" id="A0A2Z4IPI5"/>